<evidence type="ECO:0000313" key="1">
    <source>
        <dbReference type="EMBL" id="TWW66667.1"/>
    </source>
</evidence>
<sequence length="100" mass="11562">MGNLADRVGPKKRLAREGGSLQQHLLADTGDKCDCLLSLEAFSADQKRRVCQCLKDNIDKQLQLQRREPHVPHFEQNLVQNWHIPVQRCRYPRYEGSLVP</sequence>
<protein>
    <submittedName>
        <fullName evidence="1">Uncharacterized protein</fullName>
    </submittedName>
</protein>
<organism evidence="1 2">
    <name type="scientific">Takifugu flavidus</name>
    <name type="common">sansaifugu</name>
    <dbReference type="NCBI Taxonomy" id="433684"/>
    <lineage>
        <taxon>Eukaryota</taxon>
        <taxon>Metazoa</taxon>
        <taxon>Chordata</taxon>
        <taxon>Craniata</taxon>
        <taxon>Vertebrata</taxon>
        <taxon>Euteleostomi</taxon>
        <taxon>Actinopterygii</taxon>
        <taxon>Neopterygii</taxon>
        <taxon>Teleostei</taxon>
        <taxon>Neoteleostei</taxon>
        <taxon>Acanthomorphata</taxon>
        <taxon>Eupercaria</taxon>
        <taxon>Tetraodontiformes</taxon>
        <taxon>Tetradontoidea</taxon>
        <taxon>Tetraodontidae</taxon>
        <taxon>Takifugu</taxon>
    </lineage>
</organism>
<name>A0A5C6NLV2_9TELE</name>
<dbReference type="Proteomes" id="UP000324091">
    <property type="component" value="Chromosome 20"/>
</dbReference>
<proteinExistence type="predicted"/>
<evidence type="ECO:0000313" key="2">
    <source>
        <dbReference type="Proteomes" id="UP000324091"/>
    </source>
</evidence>
<keyword evidence="2" id="KW-1185">Reference proteome</keyword>
<accession>A0A5C6NLV2</accession>
<reference evidence="1 2" key="1">
    <citation type="submission" date="2019-04" db="EMBL/GenBank/DDBJ databases">
        <title>Chromosome genome assembly for Takifugu flavidus.</title>
        <authorList>
            <person name="Xiao S."/>
        </authorList>
    </citation>
    <scope>NUCLEOTIDE SEQUENCE [LARGE SCALE GENOMIC DNA]</scope>
    <source>
        <strain evidence="1">HTHZ2018</strain>
        <tissue evidence="1">Muscle</tissue>
    </source>
</reference>
<dbReference type="AlphaFoldDB" id="A0A5C6NLV2"/>
<dbReference type="EMBL" id="RHFK02000013">
    <property type="protein sequence ID" value="TWW66667.1"/>
    <property type="molecule type" value="Genomic_DNA"/>
</dbReference>
<comment type="caution">
    <text evidence="1">The sequence shown here is derived from an EMBL/GenBank/DDBJ whole genome shotgun (WGS) entry which is preliminary data.</text>
</comment>
<gene>
    <name evidence="1" type="ORF">D4764_20G0006990</name>
</gene>